<organism evidence="13 14">
    <name type="scientific">Solimonas fluminis</name>
    <dbReference type="NCBI Taxonomy" id="2086571"/>
    <lineage>
        <taxon>Bacteria</taxon>
        <taxon>Pseudomonadati</taxon>
        <taxon>Pseudomonadota</taxon>
        <taxon>Gammaproteobacteria</taxon>
        <taxon>Nevskiales</taxon>
        <taxon>Nevskiaceae</taxon>
        <taxon>Solimonas</taxon>
    </lineage>
</organism>
<dbReference type="SUPFAM" id="SSF55060">
    <property type="entry name" value="GHMP Kinase, C-terminal domain"/>
    <property type="match status" value="1"/>
</dbReference>
<evidence type="ECO:0000256" key="7">
    <source>
        <dbReference type="ARBA" id="ARBA00022840"/>
    </source>
</evidence>
<accession>A0A2S5TER2</accession>
<dbReference type="OrthoDB" id="9809438at2"/>
<gene>
    <name evidence="10" type="primary">ispE</name>
    <name evidence="13" type="ORF">C3942_11790</name>
</gene>
<evidence type="ECO:0000259" key="11">
    <source>
        <dbReference type="Pfam" id="PF00288"/>
    </source>
</evidence>
<dbReference type="InterPro" id="IPR004424">
    <property type="entry name" value="IspE"/>
</dbReference>
<feature type="domain" description="GHMP kinase N-terminal" evidence="11">
    <location>
        <begin position="73"/>
        <end position="149"/>
    </location>
</feature>
<reference evidence="13 14" key="1">
    <citation type="submission" date="2018-02" db="EMBL/GenBank/DDBJ databases">
        <title>Genome sequencing of Solimonas sp. HR-BB.</title>
        <authorList>
            <person name="Lee Y."/>
            <person name="Jeon C.O."/>
        </authorList>
    </citation>
    <scope>NUCLEOTIDE SEQUENCE [LARGE SCALE GENOMIC DNA]</scope>
    <source>
        <strain evidence="13 14">HR-BB</strain>
    </source>
</reference>
<feature type="domain" description="GHMP kinase C-terminal" evidence="12">
    <location>
        <begin position="209"/>
        <end position="267"/>
    </location>
</feature>
<evidence type="ECO:0000256" key="5">
    <source>
        <dbReference type="ARBA" id="ARBA00022741"/>
    </source>
</evidence>
<dbReference type="NCBIfam" id="TIGR00154">
    <property type="entry name" value="ispE"/>
    <property type="match status" value="1"/>
</dbReference>
<dbReference type="GO" id="GO:0019288">
    <property type="term" value="P:isopentenyl diphosphate biosynthetic process, methylerythritol 4-phosphate pathway"/>
    <property type="evidence" value="ECO:0007669"/>
    <property type="project" value="UniProtKB-UniRule"/>
</dbReference>
<comment type="similarity">
    <text evidence="1 10">Belongs to the GHMP kinase family. IspE subfamily.</text>
</comment>
<dbReference type="InterPro" id="IPR036554">
    <property type="entry name" value="GHMP_kinase_C_sf"/>
</dbReference>
<dbReference type="PANTHER" id="PTHR43527:SF2">
    <property type="entry name" value="4-DIPHOSPHOCYTIDYL-2-C-METHYL-D-ERYTHRITOL KINASE, CHLOROPLASTIC"/>
    <property type="match status" value="1"/>
</dbReference>
<keyword evidence="8 10" id="KW-0414">Isoprene biosynthesis</keyword>
<comment type="pathway">
    <text evidence="10">Isoprenoid biosynthesis; isopentenyl diphosphate biosynthesis via DXP pathway; isopentenyl diphosphate from 1-deoxy-D-xylulose 5-phosphate: step 3/6.</text>
</comment>
<evidence type="ECO:0000256" key="8">
    <source>
        <dbReference type="ARBA" id="ARBA00023229"/>
    </source>
</evidence>
<evidence type="ECO:0000256" key="10">
    <source>
        <dbReference type="HAMAP-Rule" id="MF_00061"/>
    </source>
</evidence>
<dbReference type="InterPro" id="IPR020568">
    <property type="entry name" value="Ribosomal_Su5_D2-typ_SF"/>
</dbReference>
<sequence length="286" mass="30667">MTLAPFTNEFPWPAPAKLNLFLHVTGRRKDGYHELQTLFQFLDHGDSLFFVPRGDGQVVRQNALPGIDPEQDLAVRAARLLGRLSGAGLGADIRIEKRLPIGGGLGGGSSNAATTLVALNRLWNTGFTTAELAEIGLQLGADVPVFVRGLASWAEGVGERLAPVEMPEPWYLVVVPDVSVSTQEIFQAPELKRDCPRVTLDDYLAGRTGNVCEPVTTARYPQVKAALDWARGQGPAQMSGTGASVFVSFAERALASAAQKQVPAAWKSFVARGLNHSPLTGIMRGL</sequence>
<keyword evidence="5 10" id="KW-0547">Nucleotide-binding</keyword>
<dbReference type="Gene3D" id="3.30.70.890">
    <property type="entry name" value="GHMP kinase, C-terminal domain"/>
    <property type="match status" value="1"/>
</dbReference>
<comment type="caution">
    <text evidence="13">The sequence shown here is derived from an EMBL/GenBank/DDBJ whole genome shotgun (WGS) entry which is preliminary data.</text>
</comment>
<evidence type="ECO:0000259" key="12">
    <source>
        <dbReference type="Pfam" id="PF08544"/>
    </source>
</evidence>
<evidence type="ECO:0000256" key="2">
    <source>
        <dbReference type="ARBA" id="ARBA00012052"/>
    </source>
</evidence>
<dbReference type="GO" id="GO:0050515">
    <property type="term" value="F:4-(cytidine 5'-diphospho)-2-C-methyl-D-erythritol kinase activity"/>
    <property type="evidence" value="ECO:0007669"/>
    <property type="project" value="UniProtKB-UniRule"/>
</dbReference>
<dbReference type="Pfam" id="PF00288">
    <property type="entry name" value="GHMP_kinases_N"/>
    <property type="match status" value="1"/>
</dbReference>
<name>A0A2S5TER2_9GAMM</name>
<keyword evidence="7 10" id="KW-0067">ATP-binding</keyword>
<feature type="active site" evidence="10">
    <location>
        <position position="142"/>
    </location>
</feature>
<evidence type="ECO:0000256" key="9">
    <source>
        <dbReference type="ARBA" id="ARBA00032554"/>
    </source>
</evidence>
<dbReference type="Pfam" id="PF08544">
    <property type="entry name" value="GHMP_kinases_C"/>
    <property type="match status" value="1"/>
</dbReference>
<dbReference type="Gene3D" id="3.30.230.10">
    <property type="match status" value="1"/>
</dbReference>
<dbReference type="InterPro" id="IPR014721">
    <property type="entry name" value="Ribsml_uS5_D2-typ_fold_subgr"/>
</dbReference>
<dbReference type="Proteomes" id="UP000238220">
    <property type="component" value="Unassembled WGS sequence"/>
</dbReference>
<dbReference type="InterPro" id="IPR006204">
    <property type="entry name" value="GHMP_kinase_N_dom"/>
</dbReference>
<keyword evidence="14" id="KW-1185">Reference proteome</keyword>
<keyword evidence="6 10" id="KW-0418">Kinase</keyword>
<dbReference type="GO" id="GO:0016114">
    <property type="term" value="P:terpenoid biosynthetic process"/>
    <property type="evidence" value="ECO:0007669"/>
    <property type="project" value="UniProtKB-UniRule"/>
</dbReference>
<dbReference type="GO" id="GO:0005524">
    <property type="term" value="F:ATP binding"/>
    <property type="evidence" value="ECO:0007669"/>
    <property type="project" value="UniProtKB-UniRule"/>
</dbReference>
<evidence type="ECO:0000256" key="6">
    <source>
        <dbReference type="ARBA" id="ARBA00022777"/>
    </source>
</evidence>
<dbReference type="SUPFAM" id="SSF54211">
    <property type="entry name" value="Ribosomal protein S5 domain 2-like"/>
    <property type="match status" value="1"/>
</dbReference>
<dbReference type="InterPro" id="IPR013750">
    <property type="entry name" value="GHMP_kinase_C_dom"/>
</dbReference>
<proteinExistence type="inferred from homology"/>
<feature type="active site" evidence="10">
    <location>
        <position position="17"/>
    </location>
</feature>
<feature type="binding site" evidence="10">
    <location>
        <begin position="100"/>
        <end position="110"/>
    </location>
    <ligand>
        <name>ATP</name>
        <dbReference type="ChEBI" id="CHEBI:30616"/>
    </ligand>
</feature>
<dbReference type="HAMAP" id="MF_00061">
    <property type="entry name" value="IspE"/>
    <property type="match status" value="1"/>
</dbReference>
<evidence type="ECO:0000256" key="3">
    <source>
        <dbReference type="ARBA" id="ARBA00017473"/>
    </source>
</evidence>
<dbReference type="UniPathway" id="UPA00056">
    <property type="reaction ID" value="UER00094"/>
</dbReference>
<evidence type="ECO:0000256" key="4">
    <source>
        <dbReference type="ARBA" id="ARBA00022679"/>
    </source>
</evidence>
<evidence type="ECO:0000313" key="13">
    <source>
        <dbReference type="EMBL" id="PPE73483.1"/>
    </source>
</evidence>
<evidence type="ECO:0000256" key="1">
    <source>
        <dbReference type="ARBA" id="ARBA00009684"/>
    </source>
</evidence>
<comment type="function">
    <text evidence="10">Catalyzes the phosphorylation of the position 2 hydroxy group of 4-diphosphocytidyl-2C-methyl-D-erythritol.</text>
</comment>
<dbReference type="PIRSF" id="PIRSF010376">
    <property type="entry name" value="IspE"/>
    <property type="match status" value="1"/>
</dbReference>
<protein>
    <recommendedName>
        <fullName evidence="3 10">4-diphosphocytidyl-2-C-methyl-D-erythritol kinase</fullName>
        <shortName evidence="10">CMK</shortName>
        <ecNumber evidence="2 10">2.7.1.148</ecNumber>
    </recommendedName>
    <alternativeName>
        <fullName evidence="9 10">4-(cytidine-5'-diphospho)-2-C-methyl-D-erythritol kinase</fullName>
    </alternativeName>
</protein>
<dbReference type="EMBL" id="PSNW01000006">
    <property type="protein sequence ID" value="PPE73483.1"/>
    <property type="molecule type" value="Genomic_DNA"/>
</dbReference>
<comment type="catalytic activity">
    <reaction evidence="10">
        <text>4-CDP-2-C-methyl-D-erythritol + ATP = 4-CDP-2-C-methyl-D-erythritol 2-phosphate + ADP + H(+)</text>
        <dbReference type="Rhea" id="RHEA:18437"/>
        <dbReference type="ChEBI" id="CHEBI:15378"/>
        <dbReference type="ChEBI" id="CHEBI:30616"/>
        <dbReference type="ChEBI" id="CHEBI:57823"/>
        <dbReference type="ChEBI" id="CHEBI:57919"/>
        <dbReference type="ChEBI" id="CHEBI:456216"/>
        <dbReference type="EC" id="2.7.1.148"/>
    </reaction>
</comment>
<dbReference type="RefSeq" id="WP_104230545.1">
    <property type="nucleotide sequence ID" value="NZ_PSNW01000006.1"/>
</dbReference>
<evidence type="ECO:0000313" key="14">
    <source>
        <dbReference type="Proteomes" id="UP000238220"/>
    </source>
</evidence>
<keyword evidence="4 10" id="KW-0808">Transferase</keyword>
<dbReference type="PANTHER" id="PTHR43527">
    <property type="entry name" value="4-DIPHOSPHOCYTIDYL-2-C-METHYL-D-ERYTHRITOL KINASE, CHLOROPLASTIC"/>
    <property type="match status" value="1"/>
</dbReference>
<dbReference type="AlphaFoldDB" id="A0A2S5TER2"/>
<dbReference type="EC" id="2.7.1.148" evidence="2 10"/>